<protein>
    <submittedName>
        <fullName evidence="1">Uncharacterized protein</fullName>
    </submittedName>
</protein>
<dbReference type="Proteomes" id="UP000005239">
    <property type="component" value="Unassembled WGS sequence"/>
</dbReference>
<dbReference type="EnsemblMetazoa" id="PPA38255.1">
    <property type="protein sequence ID" value="PPA38255.1"/>
    <property type="gene ID" value="WBGene00276624"/>
</dbReference>
<reference evidence="1" key="2">
    <citation type="submission" date="2022-06" db="UniProtKB">
        <authorList>
            <consortium name="EnsemblMetazoa"/>
        </authorList>
    </citation>
    <scope>IDENTIFICATION</scope>
    <source>
        <strain evidence="1">PS312</strain>
    </source>
</reference>
<organism evidence="1 2">
    <name type="scientific">Pristionchus pacificus</name>
    <name type="common">Parasitic nematode worm</name>
    <dbReference type="NCBI Taxonomy" id="54126"/>
    <lineage>
        <taxon>Eukaryota</taxon>
        <taxon>Metazoa</taxon>
        <taxon>Ecdysozoa</taxon>
        <taxon>Nematoda</taxon>
        <taxon>Chromadorea</taxon>
        <taxon>Rhabditida</taxon>
        <taxon>Rhabditina</taxon>
        <taxon>Diplogasteromorpha</taxon>
        <taxon>Diplogasteroidea</taxon>
        <taxon>Neodiplogasteridae</taxon>
        <taxon>Pristionchus</taxon>
    </lineage>
</organism>
<evidence type="ECO:0000313" key="1">
    <source>
        <dbReference type="EnsemblMetazoa" id="PPA38255.1"/>
    </source>
</evidence>
<gene>
    <name evidence="1" type="primary">WBGene00276624</name>
</gene>
<dbReference type="AlphaFoldDB" id="A0A2A6B4C6"/>
<reference evidence="2" key="1">
    <citation type="journal article" date="2008" name="Nat. Genet.">
        <title>The Pristionchus pacificus genome provides a unique perspective on nematode lifestyle and parasitism.</title>
        <authorList>
            <person name="Dieterich C."/>
            <person name="Clifton S.W."/>
            <person name="Schuster L.N."/>
            <person name="Chinwalla A."/>
            <person name="Delehaunty K."/>
            <person name="Dinkelacker I."/>
            <person name="Fulton L."/>
            <person name="Fulton R."/>
            <person name="Godfrey J."/>
            <person name="Minx P."/>
            <person name="Mitreva M."/>
            <person name="Roeseler W."/>
            <person name="Tian H."/>
            <person name="Witte H."/>
            <person name="Yang S.P."/>
            <person name="Wilson R.K."/>
            <person name="Sommer R.J."/>
        </authorList>
    </citation>
    <scope>NUCLEOTIDE SEQUENCE [LARGE SCALE GENOMIC DNA]</scope>
    <source>
        <strain evidence="2">PS312</strain>
    </source>
</reference>
<accession>A0A8R1YUD2</accession>
<evidence type="ECO:0000313" key="2">
    <source>
        <dbReference type="Proteomes" id="UP000005239"/>
    </source>
</evidence>
<proteinExistence type="predicted"/>
<accession>A0A2A6B4C6</accession>
<keyword evidence="2" id="KW-1185">Reference proteome</keyword>
<name>A0A2A6B4C6_PRIPA</name>
<sequence length="147" mass="16648">MAVKKRKPAKNTAPVVEFIDSPTQISANGTCVIFFKYVEEYVAKVHHKEGFKVYLMVGGVTHQETLAHFHRLGKRVESIGKCVYNLRVEDGKVSQETLKRLTFAVFYSNLPTTSPRGLKFYSIAGTSFEDEEEWCDGAFKWCKCAIS</sequence>